<keyword evidence="2" id="KW-1185">Reference proteome</keyword>
<dbReference type="AlphaFoldDB" id="A0A7N0ZZT0"/>
<organism evidence="1 2">
    <name type="scientific">Kalanchoe fedtschenkoi</name>
    <name type="common">Lavender scallops</name>
    <name type="synonym">South American air plant</name>
    <dbReference type="NCBI Taxonomy" id="63787"/>
    <lineage>
        <taxon>Eukaryota</taxon>
        <taxon>Viridiplantae</taxon>
        <taxon>Streptophyta</taxon>
        <taxon>Embryophyta</taxon>
        <taxon>Tracheophyta</taxon>
        <taxon>Spermatophyta</taxon>
        <taxon>Magnoliopsida</taxon>
        <taxon>eudicotyledons</taxon>
        <taxon>Gunneridae</taxon>
        <taxon>Pentapetalae</taxon>
        <taxon>Saxifragales</taxon>
        <taxon>Crassulaceae</taxon>
        <taxon>Kalanchoe</taxon>
    </lineage>
</organism>
<dbReference type="InterPro" id="IPR025322">
    <property type="entry name" value="PADRE_dom"/>
</dbReference>
<dbReference type="Pfam" id="PF14009">
    <property type="entry name" value="PADRE"/>
    <property type="match status" value="1"/>
</dbReference>
<dbReference type="Gramene" id="Kaladp0060s0122.1.v1.1">
    <property type="protein sequence ID" value="Kaladp0060s0122.1.v1.1.CDS.1"/>
    <property type="gene ID" value="Kaladp0060s0122.v1.1"/>
</dbReference>
<accession>A0A7N0ZZT0</accession>
<name>A0A7N0ZZT0_KALFE</name>
<evidence type="ECO:0000313" key="2">
    <source>
        <dbReference type="Proteomes" id="UP000594263"/>
    </source>
</evidence>
<proteinExistence type="predicted"/>
<dbReference type="Proteomes" id="UP000594263">
    <property type="component" value="Unplaced"/>
</dbReference>
<sequence>MGVCPSSPNLVKRSTTTLNGIKRRTQFSPPPTAIKMVNTKNGKLHLRDDPNLTAQNIVSQFGGGSSDRCFLSDSESLCIGLPPPEVQLHEQLRPGGIYFLFPKSRAGSRISLAELAIVASGCFSCYSSSRVDR</sequence>
<protein>
    <submittedName>
        <fullName evidence="1">Uncharacterized protein</fullName>
    </submittedName>
</protein>
<reference evidence="1" key="1">
    <citation type="submission" date="2021-01" db="UniProtKB">
        <authorList>
            <consortium name="EnsemblPlants"/>
        </authorList>
    </citation>
    <scope>IDENTIFICATION</scope>
</reference>
<dbReference type="EnsemblPlants" id="Kaladp0060s0122.1.v1.1">
    <property type="protein sequence ID" value="Kaladp0060s0122.1.v1.1.CDS.1"/>
    <property type="gene ID" value="Kaladp0060s0122.v1.1"/>
</dbReference>
<evidence type="ECO:0000313" key="1">
    <source>
        <dbReference type="EnsemblPlants" id="Kaladp0060s0122.1.v1.1.CDS.1"/>
    </source>
</evidence>